<accession>A0AC35F6A8</accession>
<sequence>MECEIAIDWIIDENDLLEVGEHDCFDSETVQTTIPGVEYNIAAFPNCYRGLRAPDVAFVLYVKKPRHLSLEHLLFQFHLQTFLKL</sequence>
<evidence type="ECO:0000313" key="2">
    <source>
        <dbReference type="WBParaSite" id="PS1159_v2.g14317.t1"/>
    </source>
</evidence>
<name>A0AC35F6A8_9BILA</name>
<proteinExistence type="predicted"/>
<protein>
    <submittedName>
        <fullName evidence="2">Uncharacterized protein</fullName>
    </submittedName>
</protein>
<dbReference type="WBParaSite" id="PS1159_v2.g14317.t1">
    <property type="protein sequence ID" value="PS1159_v2.g14317.t1"/>
    <property type="gene ID" value="PS1159_v2.g14317"/>
</dbReference>
<evidence type="ECO:0000313" key="1">
    <source>
        <dbReference type="Proteomes" id="UP000887580"/>
    </source>
</evidence>
<dbReference type="Proteomes" id="UP000887580">
    <property type="component" value="Unplaced"/>
</dbReference>
<reference evidence="2" key="1">
    <citation type="submission" date="2022-11" db="UniProtKB">
        <authorList>
            <consortium name="WormBaseParasite"/>
        </authorList>
    </citation>
    <scope>IDENTIFICATION</scope>
</reference>
<organism evidence="1 2">
    <name type="scientific">Panagrolaimus sp. PS1159</name>
    <dbReference type="NCBI Taxonomy" id="55785"/>
    <lineage>
        <taxon>Eukaryota</taxon>
        <taxon>Metazoa</taxon>
        <taxon>Ecdysozoa</taxon>
        <taxon>Nematoda</taxon>
        <taxon>Chromadorea</taxon>
        <taxon>Rhabditida</taxon>
        <taxon>Tylenchina</taxon>
        <taxon>Panagrolaimomorpha</taxon>
        <taxon>Panagrolaimoidea</taxon>
        <taxon>Panagrolaimidae</taxon>
        <taxon>Panagrolaimus</taxon>
    </lineage>
</organism>